<dbReference type="SUPFAM" id="SSF50156">
    <property type="entry name" value="PDZ domain-like"/>
    <property type="match status" value="1"/>
</dbReference>
<evidence type="ECO:0000259" key="6">
    <source>
        <dbReference type="PROSITE" id="PS50003"/>
    </source>
</evidence>
<evidence type="ECO:0000256" key="3">
    <source>
        <dbReference type="ARBA" id="ARBA00022490"/>
    </source>
</evidence>
<feature type="compositionally biased region" description="Polar residues" evidence="5">
    <location>
        <begin position="611"/>
        <end position="628"/>
    </location>
</feature>
<dbReference type="Gene3D" id="2.30.42.10">
    <property type="match status" value="1"/>
</dbReference>
<feature type="domain" description="PH" evidence="6">
    <location>
        <begin position="297"/>
        <end position="353"/>
    </location>
</feature>
<dbReference type="GO" id="GO:0016010">
    <property type="term" value="C:dystrophin-associated glycoprotein complex"/>
    <property type="evidence" value="ECO:0007669"/>
    <property type="project" value="TreeGrafter"/>
</dbReference>
<gene>
    <name evidence="8" type="primary">Sntg1</name>
</gene>
<dbReference type="PANTHER" id="PTHR10554">
    <property type="entry name" value="SYNTROPHIN"/>
    <property type="match status" value="1"/>
</dbReference>
<dbReference type="AlphaFoldDB" id="A0A6F9DTW1"/>
<dbReference type="Pfam" id="PF23012">
    <property type="entry name" value="Syntrophin_4th"/>
    <property type="match status" value="1"/>
</dbReference>
<dbReference type="Gene3D" id="2.30.29.30">
    <property type="entry name" value="Pleckstrin-homology domain (PH domain)/Phosphotyrosine-binding domain (PTB)"/>
    <property type="match status" value="2"/>
</dbReference>
<dbReference type="CDD" id="cd06801">
    <property type="entry name" value="PDZ_syntrophin-like"/>
    <property type="match status" value="1"/>
</dbReference>
<dbReference type="InterPro" id="IPR036034">
    <property type="entry name" value="PDZ_sf"/>
</dbReference>
<dbReference type="Pfam" id="PF00595">
    <property type="entry name" value="PDZ"/>
    <property type="match status" value="1"/>
</dbReference>
<dbReference type="InterPro" id="IPR001849">
    <property type="entry name" value="PH_domain"/>
</dbReference>
<dbReference type="PROSITE" id="PS50003">
    <property type="entry name" value="PH_DOMAIN"/>
    <property type="match status" value="1"/>
</dbReference>
<proteinExistence type="evidence at transcript level"/>
<accession>A0A6F9DTW1</accession>
<dbReference type="InterPro" id="IPR001478">
    <property type="entry name" value="PDZ"/>
</dbReference>
<keyword evidence="4" id="KW-0206">Cytoskeleton</keyword>
<dbReference type="InterPro" id="IPR055108">
    <property type="entry name" value="Syntrophin_4th"/>
</dbReference>
<dbReference type="InterPro" id="IPR011993">
    <property type="entry name" value="PH-like_dom_sf"/>
</dbReference>
<dbReference type="GO" id="GO:0005856">
    <property type="term" value="C:cytoskeleton"/>
    <property type="evidence" value="ECO:0007669"/>
    <property type="project" value="UniProtKB-SubCell"/>
</dbReference>
<feature type="compositionally biased region" description="Polar residues" evidence="5">
    <location>
        <begin position="271"/>
        <end position="281"/>
    </location>
</feature>
<dbReference type="InterPro" id="IPR015482">
    <property type="entry name" value="Syntrophin"/>
</dbReference>
<comment type="similarity">
    <text evidence="2">Belongs to the syntrophin family.</text>
</comment>
<reference evidence="8" key="1">
    <citation type="submission" date="2020-04" db="EMBL/GenBank/DDBJ databases">
        <authorList>
            <person name="Neveu A P."/>
        </authorList>
    </citation>
    <scope>NUCLEOTIDE SEQUENCE</scope>
    <source>
        <tissue evidence="8">Whole embryo</tissue>
    </source>
</reference>
<comment type="subcellular location">
    <subcellularLocation>
        <location evidence="1">Cytoplasm</location>
        <location evidence="1">Cytoskeleton</location>
    </subcellularLocation>
</comment>
<dbReference type="GO" id="GO:0005198">
    <property type="term" value="F:structural molecule activity"/>
    <property type="evidence" value="ECO:0007669"/>
    <property type="project" value="InterPro"/>
</dbReference>
<organism evidence="8">
    <name type="scientific">Phallusia mammillata</name>
    <dbReference type="NCBI Taxonomy" id="59560"/>
    <lineage>
        <taxon>Eukaryota</taxon>
        <taxon>Metazoa</taxon>
        <taxon>Chordata</taxon>
        <taxon>Tunicata</taxon>
        <taxon>Ascidiacea</taxon>
        <taxon>Phlebobranchia</taxon>
        <taxon>Ascidiidae</taxon>
        <taxon>Phallusia</taxon>
    </lineage>
</organism>
<sequence>MKEAVLRVKHGDGSETSKVSVKLTSENLIVTYLEDLSHPSPIPSTAIDSPLSSVNKESFSGQTTASLSSTDSSIRSVPITSKPELLPPVSQPKLAGAASENKEKPIMPANENSNPERVVTIKRQPGGGLGISVKGGAEHGIPVLISRVFRGQAADQTHLLHPGDAIIAVNEKRVDEMMHDDVVAELRSCGPQVALTVRAYDGANHVLRTATSSATPSKSSVSSDQPLSPSDDRRASGDSPHPQPPSVSRDYFTPVEMHPPPATPSAPEHPQTPTKPNLNQSTHINSTVASQWRSDVTVPLALARLERHVEGTDRVRDDCFEVIASDGNRSGLITCSGQSELDDWLQAVSAAIHRATMDQAAEAVKSDDAQEIIQYMGWVGERPGIPGQLKPQWNARFLAIRGGKLLIFDHAPQTIDDWSRCSRVHVLHESLCRSHVLTRQLLDNRQHCFSVQHSSQPPIYCSMQTRDELVRWEESVQKATHEAVYKLQTQSYQCTTTDGKPCEFVIHFNHGFKMIDSSSQNSLWEYKFSQLKGSADDGKSLITFSFQNRTTNQLESQRFSCDRAYPLLFCVHSFLAAKLSLVDPTFLEKINARARQTPDSTIVSPGLANGDPSTRNHYNESVSPMSTE</sequence>
<feature type="region of interest" description="Disordered" evidence="5">
    <location>
        <begin position="39"/>
        <end position="112"/>
    </location>
</feature>
<name>A0A6F9DTW1_9ASCI</name>
<feature type="compositionally biased region" description="Low complexity" evidence="5">
    <location>
        <begin position="210"/>
        <end position="229"/>
    </location>
</feature>
<dbReference type="PANTHER" id="PTHR10554:SF1">
    <property type="entry name" value="FI16515P1"/>
    <property type="match status" value="1"/>
</dbReference>
<protein>
    <submittedName>
        <fullName evidence="8">Gamma-1-syntrophin-like</fullName>
    </submittedName>
</protein>
<keyword evidence="3" id="KW-0963">Cytoplasm</keyword>
<evidence type="ECO:0000313" key="8">
    <source>
        <dbReference type="EMBL" id="CAB3266450.1"/>
    </source>
</evidence>
<evidence type="ECO:0000256" key="5">
    <source>
        <dbReference type="SAM" id="MobiDB-lite"/>
    </source>
</evidence>
<dbReference type="PROSITE" id="PS50106">
    <property type="entry name" value="PDZ"/>
    <property type="match status" value="1"/>
</dbReference>
<evidence type="ECO:0000256" key="4">
    <source>
        <dbReference type="ARBA" id="ARBA00023212"/>
    </source>
</evidence>
<feature type="region of interest" description="Disordered" evidence="5">
    <location>
        <begin position="210"/>
        <end position="281"/>
    </location>
</feature>
<dbReference type="EMBL" id="LR790588">
    <property type="protein sequence ID" value="CAB3266450.1"/>
    <property type="molecule type" value="mRNA"/>
</dbReference>
<evidence type="ECO:0000256" key="2">
    <source>
        <dbReference type="ARBA" id="ARBA00010798"/>
    </source>
</evidence>
<feature type="domain" description="PDZ" evidence="7">
    <location>
        <begin position="118"/>
        <end position="201"/>
    </location>
</feature>
<feature type="compositionally biased region" description="Polar residues" evidence="5">
    <location>
        <begin position="46"/>
        <end position="79"/>
    </location>
</feature>
<evidence type="ECO:0000256" key="1">
    <source>
        <dbReference type="ARBA" id="ARBA00004245"/>
    </source>
</evidence>
<dbReference type="SMART" id="SM00228">
    <property type="entry name" value="PDZ"/>
    <property type="match status" value="1"/>
</dbReference>
<feature type="region of interest" description="Disordered" evidence="5">
    <location>
        <begin position="598"/>
        <end position="628"/>
    </location>
</feature>
<evidence type="ECO:0000259" key="7">
    <source>
        <dbReference type="PROSITE" id="PS50106"/>
    </source>
</evidence>
<dbReference type="SMART" id="SM00233">
    <property type="entry name" value="PH"/>
    <property type="match status" value="2"/>
</dbReference>
<dbReference type="SUPFAM" id="SSF50729">
    <property type="entry name" value="PH domain-like"/>
    <property type="match status" value="2"/>
</dbReference>